<dbReference type="eggNOG" id="COG2856">
    <property type="taxonomic scope" value="Bacteria"/>
</dbReference>
<dbReference type="PANTHER" id="PTHR43236">
    <property type="entry name" value="ANTITOXIN HIGA1"/>
    <property type="match status" value="1"/>
</dbReference>
<sequence>MNPPIRRTSSEIRAIELLKDCGYANYIPVPVDRIAASLRAVVRYQPFEADDISGLLLRQDGQPAIIGVNSVNAPVRQRFTIAHEIGHLLLHEGKGLILDRLVRVNFRDAVSSTATDRQEREANAFAAALLMPDERIVEQLDQLTSGRLRSDTAIVQHLARTFDVSRQAMEFRLINLGLLSPA</sequence>
<reference evidence="2 3" key="1">
    <citation type="journal article" date="2007" name="Genome Res.">
        <title>Genome characteristics of facultatively symbiotic Frankia sp. strains reflect host range and host plant biogeography.</title>
        <authorList>
            <person name="Normand P."/>
            <person name="Lapierre P."/>
            <person name="Tisa L.S."/>
            <person name="Gogarten J.P."/>
            <person name="Alloisio N."/>
            <person name="Bagnarol E."/>
            <person name="Bassi C.A."/>
            <person name="Berry A.M."/>
            <person name="Bickhart D.M."/>
            <person name="Choisne N."/>
            <person name="Couloux A."/>
            <person name="Cournoyer B."/>
            <person name="Cruveiller S."/>
            <person name="Daubin V."/>
            <person name="Demange N."/>
            <person name="Francino M.P."/>
            <person name="Goltsman E."/>
            <person name="Huang Y."/>
            <person name="Kopp O.R."/>
            <person name="Labarre L."/>
            <person name="Lapidus A."/>
            <person name="Lavire C."/>
            <person name="Marechal J."/>
            <person name="Martinez M."/>
            <person name="Mastronunzio J.E."/>
            <person name="Mullin B.C."/>
            <person name="Niemann J."/>
            <person name="Pujic P."/>
            <person name="Rawnsley T."/>
            <person name="Rouy Z."/>
            <person name="Schenowitz C."/>
            <person name="Sellstedt A."/>
            <person name="Tavares F."/>
            <person name="Tomkins J.P."/>
            <person name="Vallenet D."/>
            <person name="Valverde C."/>
            <person name="Wall L.G."/>
            <person name="Wang Y."/>
            <person name="Medigue C."/>
            <person name="Benson D.R."/>
        </authorList>
    </citation>
    <scope>NUCLEOTIDE SEQUENCE [LARGE SCALE GENOMIC DNA]</scope>
    <source>
        <strain evidence="3">DSM 45818 / CECT 9043 / CcI3</strain>
    </source>
</reference>
<dbReference type="Gene3D" id="1.10.10.2910">
    <property type="match status" value="1"/>
</dbReference>
<dbReference type="PhylomeDB" id="Q2JEM6"/>
<gene>
    <name evidence="2" type="ordered locus">Francci3_0882</name>
</gene>
<evidence type="ECO:0000313" key="2">
    <source>
        <dbReference type="EMBL" id="ABD10266.1"/>
    </source>
</evidence>
<proteinExistence type="predicted"/>
<dbReference type="Proteomes" id="UP000001937">
    <property type="component" value="Chromosome"/>
</dbReference>
<dbReference type="PANTHER" id="PTHR43236:SF2">
    <property type="entry name" value="BLL0069 PROTEIN"/>
    <property type="match status" value="1"/>
</dbReference>
<dbReference type="RefSeq" id="WP_011435334.1">
    <property type="nucleotide sequence ID" value="NC_007777.1"/>
</dbReference>
<dbReference type="Pfam" id="PF06114">
    <property type="entry name" value="Peptidase_M78"/>
    <property type="match status" value="1"/>
</dbReference>
<organism evidence="2 3">
    <name type="scientific">Frankia casuarinae (strain DSM 45818 / CECT 9043 / HFP020203 / CcI3)</name>
    <dbReference type="NCBI Taxonomy" id="106370"/>
    <lineage>
        <taxon>Bacteria</taxon>
        <taxon>Bacillati</taxon>
        <taxon>Actinomycetota</taxon>
        <taxon>Actinomycetes</taxon>
        <taxon>Frankiales</taxon>
        <taxon>Frankiaceae</taxon>
        <taxon>Frankia</taxon>
    </lineage>
</organism>
<accession>Q2JEM6</accession>
<name>Q2JEM6_FRACC</name>
<dbReference type="STRING" id="106370.Francci3_0882"/>
<evidence type="ECO:0000313" key="3">
    <source>
        <dbReference type="Proteomes" id="UP000001937"/>
    </source>
</evidence>
<dbReference type="KEGG" id="fra:Francci3_0882"/>
<evidence type="ECO:0000259" key="1">
    <source>
        <dbReference type="Pfam" id="PF06114"/>
    </source>
</evidence>
<dbReference type="OrthoDB" id="9794834at2"/>
<keyword evidence="3" id="KW-1185">Reference proteome</keyword>
<dbReference type="InterPro" id="IPR010359">
    <property type="entry name" value="IrrE_HExxH"/>
</dbReference>
<feature type="domain" description="IrrE N-terminal-like" evidence="1">
    <location>
        <begin position="39"/>
        <end position="173"/>
    </location>
</feature>
<dbReference type="AlphaFoldDB" id="Q2JEM6"/>
<dbReference type="EMBL" id="CP000249">
    <property type="protein sequence ID" value="ABD10266.1"/>
    <property type="molecule type" value="Genomic_DNA"/>
</dbReference>
<dbReference type="InterPro" id="IPR052345">
    <property type="entry name" value="Rad_response_metalloprotease"/>
</dbReference>
<protein>
    <recommendedName>
        <fullName evidence="1">IrrE N-terminal-like domain-containing protein</fullName>
    </recommendedName>
</protein>
<dbReference type="HOGENOM" id="CLU_084682_2_0_11"/>